<evidence type="ECO:0000313" key="4">
    <source>
        <dbReference type="Proteomes" id="UP000759443"/>
    </source>
</evidence>
<gene>
    <name evidence="3" type="ORF">J2Z17_002244</name>
</gene>
<dbReference type="CDD" id="cd00118">
    <property type="entry name" value="LysM"/>
    <property type="match status" value="1"/>
</dbReference>
<feature type="region of interest" description="Disordered" evidence="1">
    <location>
        <begin position="170"/>
        <end position="210"/>
    </location>
</feature>
<dbReference type="InterPro" id="IPR052196">
    <property type="entry name" value="Bact_Kbp"/>
</dbReference>
<keyword evidence="4" id="KW-1185">Reference proteome</keyword>
<organism evidence="3 4">
    <name type="scientific">Rhizobium halophytocola</name>
    <dbReference type="NCBI Taxonomy" id="735519"/>
    <lineage>
        <taxon>Bacteria</taxon>
        <taxon>Pseudomonadati</taxon>
        <taxon>Pseudomonadota</taxon>
        <taxon>Alphaproteobacteria</taxon>
        <taxon>Hyphomicrobiales</taxon>
        <taxon>Rhizobiaceae</taxon>
        <taxon>Rhizobium/Agrobacterium group</taxon>
        <taxon>Rhizobium</taxon>
    </lineage>
</organism>
<protein>
    <submittedName>
        <fullName evidence="3">Nucleoid-associated protein YgaU</fullName>
    </submittedName>
</protein>
<feature type="region of interest" description="Disordered" evidence="1">
    <location>
        <begin position="32"/>
        <end position="68"/>
    </location>
</feature>
<feature type="compositionally biased region" description="Low complexity" evidence="1">
    <location>
        <begin position="195"/>
        <end position="210"/>
    </location>
</feature>
<proteinExistence type="predicted"/>
<dbReference type="Proteomes" id="UP000759443">
    <property type="component" value="Unassembled WGS sequence"/>
</dbReference>
<dbReference type="Gene3D" id="3.10.350.10">
    <property type="entry name" value="LysM domain"/>
    <property type="match status" value="1"/>
</dbReference>
<dbReference type="SMART" id="SM00257">
    <property type="entry name" value="LysM"/>
    <property type="match status" value="1"/>
</dbReference>
<feature type="compositionally biased region" description="Low complexity" evidence="1">
    <location>
        <begin position="38"/>
        <end position="55"/>
    </location>
</feature>
<comment type="caution">
    <text evidence="3">The sequence shown here is derived from an EMBL/GenBank/DDBJ whole genome shotgun (WGS) entry which is preliminary data.</text>
</comment>
<evidence type="ECO:0000313" key="3">
    <source>
        <dbReference type="EMBL" id="MBP1850807.1"/>
    </source>
</evidence>
<sequence length="712" mass="72217">MNRAGWLALVVLAIATLVMVFGVMPLIKDQPADDTAKAPVSSQQSQPATASQSPVTDPSADAASTDEQKAAIEKVARLHKAAGEAIAGLATLFTNGNLPTAEAYAGARAVAQTAITALAAYMPEGLDDAAQAKVTALHERAQKALDVIRALPDDPKAAADKIAGLTDALSSDTPVADAQPATPGTANGTSPAMPAGQSAAANGENAASAPEPSFDVLRVEPDGSAVIAGSATPGAQVDILNGQDVIASTTAGPSGDFAAVLDDPLKPGDYALALRSTDKDGKATVSGEVASVSVPKDRNGELLAMISKPGAASEIITPPTSEQIASGKGGRVPGANAGSGQADTSAQQMAKQDAGPSTTTTTTPTTGNATGNTTTSATDPRVQVTAVEIEGDKIFIAGTSSTAGKAVAYADDDAVGSAMVATAGHFVIEGRQVLSVGQHTIRVDLTGAAGKVVVRTTVPFDRPAGTQVSAVAANGSQSSSEPTRPMVPLELGALEKQRDTLSKAFAILRSLFADGQMPAMEDLAAARSATEIALGALIDTRPGPETSPAVSSAVAKTAAAAEPALKTLHDLPATVEAVAAALPELSRLIDKVLNAVPEMAPPPQLSLASPSQADGPGDDEGTAPGSGPSTLEQAALQPSDNSVIIRKGDTLWQISRRVYGQGVRYTTIYLANEQQILNPDLIEPGQIFDVPATALPNAAELHRRRMEHLPIR</sequence>
<evidence type="ECO:0000256" key="1">
    <source>
        <dbReference type="SAM" id="MobiDB-lite"/>
    </source>
</evidence>
<feature type="compositionally biased region" description="Low complexity" evidence="1">
    <location>
        <begin position="356"/>
        <end position="378"/>
    </location>
</feature>
<dbReference type="PANTHER" id="PTHR34700:SF4">
    <property type="entry name" value="PHAGE-LIKE ELEMENT PBSX PROTEIN XKDP"/>
    <property type="match status" value="1"/>
</dbReference>
<dbReference type="EMBL" id="JAGGJU010000005">
    <property type="protein sequence ID" value="MBP1850807.1"/>
    <property type="molecule type" value="Genomic_DNA"/>
</dbReference>
<feature type="region of interest" description="Disordered" evidence="1">
    <location>
        <begin position="600"/>
        <end position="639"/>
    </location>
</feature>
<accession>A0ABS4DYN5</accession>
<dbReference type="InterPro" id="IPR013783">
    <property type="entry name" value="Ig-like_fold"/>
</dbReference>
<reference evidence="3 4" key="1">
    <citation type="submission" date="2021-03" db="EMBL/GenBank/DDBJ databases">
        <title>Genomic Encyclopedia of Type Strains, Phase IV (KMG-IV): sequencing the most valuable type-strain genomes for metagenomic binning, comparative biology and taxonomic classification.</title>
        <authorList>
            <person name="Goeker M."/>
        </authorList>
    </citation>
    <scope>NUCLEOTIDE SEQUENCE [LARGE SCALE GENOMIC DNA]</scope>
    <source>
        <strain evidence="3 4">DSM 21600</strain>
    </source>
</reference>
<feature type="region of interest" description="Disordered" evidence="1">
    <location>
        <begin position="313"/>
        <end position="381"/>
    </location>
</feature>
<dbReference type="Pfam" id="PF01476">
    <property type="entry name" value="LysM"/>
    <property type="match status" value="1"/>
</dbReference>
<feature type="compositionally biased region" description="Polar residues" evidence="1">
    <location>
        <begin position="338"/>
        <end position="350"/>
    </location>
</feature>
<dbReference type="Gene3D" id="2.60.40.10">
    <property type="entry name" value="Immunoglobulins"/>
    <property type="match status" value="1"/>
</dbReference>
<dbReference type="RefSeq" id="WP_377300020.1">
    <property type="nucleotide sequence ID" value="NZ_JBHSME010000003.1"/>
</dbReference>
<dbReference type="InterPro" id="IPR036779">
    <property type="entry name" value="LysM_dom_sf"/>
</dbReference>
<dbReference type="InterPro" id="IPR018392">
    <property type="entry name" value="LysM"/>
</dbReference>
<feature type="domain" description="LysM" evidence="2">
    <location>
        <begin position="641"/>
        <end position="690"/>
    </location>
</feature>
<feature type="compositionally biased region" description="Polar residues" evidence="1">
    <location>
        <begin position="627"/>
        <end position="639"/>
    </location>
</feature>
<evidence type="ECO:0000259" key="2">
    <source>
        <dbReference type="PROSITE" id="PS51782"/>
    </source>
</evidence>
<name>A0ABS4DYN5_9HYPH</name>
<dbReference type="PROSITE" id="PS51782">
    <property type="entry name" value="LYSM"/>
    <property type="match status" value="1"/>
</dbReference>
<dbReference type="PANTHER" id="PTHR34700">
    <property type="entry name" value="POTASSIUM BINDING PROTEIN KBP"/>
    <property type="match status" value="1"/>
</dbReference>